<protein>
    <submittedName>
        <fullName evidence="1">Uncharacterized protein</fullName>
    </submittedName>
</protein>
<gene>
    <name evidence="1" type="ORF">CYCCA115_LOCUS1312</name>
</gene>
<comment type="caution">
    <text evidence="1">The sequence shown here is derived from an EMBL/GenBank/DDBJ whole genome shotgun (WGS) entry which is preliminary data.</text>
</comment>
<organism evidence="1 2">
    <name type="scientific">Cylindrotheca closterium</name>
    <dbReference type="NCBI Taxonomy" id="2856"/>
    <lineage>
        <taxon>Eukaryota</taxon>
        <taxon>Sar</taxon>
        <taxon>Stramenopiles</taxon>
        <taxon>Ochrophyta</taxon>
        <taxon>Bacillariophyta</taxon>
        <taxon>Bacillariophyceae</taxon>
        <taxon>Bacillariophycidae</taxon>
        <taxon>Bacillariales</taxon>
        <taxon>Bacillariaceae</taxon>
        <taxon>Cylindrotheca</taxon>
    </lineage>
</organism>
<accession>A0AAD2CE24</accession>
<proteinExistence type="predicted"/>
<dbReference type="Proteomes" id="UP001295423">
    <property type="component" value="Unassembled WGS sequence"/>
</dbReference>
<evidence type="ECO:0000313" key="2">
    <source>
        <dbReference type="Proteomes" id="UP001295423"/>
    </source>
</evidence>
<evidence type="ECO:0000313" key="1">
    <source>
        <dbReference type="EMBL" id="CAJ1927469.1"/>
    </source>
</evidence>
<name>A0AAD2CE24_9STRA</name>
<dbReference type="EMBL" id="CAKOGP040000016">
    <property type="protein sequence ID" value="CAJ1927469.1"/>
    <property type="molecule type" value="Genomic_DNA"/>
</dbReference>
<dbReference type="AlphaFoldDB" id="A0AAD2CE24"/>
<reference evidence="1" key="1">
    <citation type="submission" date="2023-08" db="EMBL/GenBank/DDBJ databases">
        <authorList>
            <person name="Audoor S."/>
            <person name="Bilcke G."/>
        </authorList>
    </citation>
    <scope>NUCLEOTIDE SEQUENCE</scope>
</reference>
<keyword evidence="2" id="KW-1185">Reference proteome</keyword>
<sequence length="158" mass="17157">MQTFPPCTLDAILQVGRSALTTVKDLPLDNTKENLLLSNYFYTHVASECKNILLSQAHGLRTLMAPMEPSGKSSALGSSVISIARDDLAQECQARHLHDAQYSAHTALAPDSTDPPEEIHWPSGDGVFTEVKKFFPIYPGANIPPSLKLSTALGGRRQ</sequence>